<dbReference type="NCBIfam" id="TIGR00452">
    <property type="entry name" value="tRNA 5-methoxyuridine(34)/uridine 5-oxyacetic acid(34) synthase CmoB"/>
    <property type="match status" value="1"/>
</dbReference>
<accession>A0A0F9JH83</accession>
<reference evidence="3" key="1">
    <citation type="journal article" date="2015" name="Nature">
        <title>Complex archaea that bridge the gap between prokaryotes and eukaryotes.</title>
        <authorList>
            <person name="Spang A."/>
            <person name="Saw J.H."/>
            <person name="Jorgensen S.L."/>
            <person name="Zaremba-Niedzwiedzka K."/>
            <person name="Martijn J."/>
            <person name="Lind A.E."/>
            <person name="van Eijk R."/>
            <person name="Schleper C."/>
            <person name="Guy L."/>
            <person name="Ettema T.J."/>
        </authorList>
    </citation>
    <scope>NUCLEOTIDE SEQUENCE</scope>
</reference>
<dbReference type="GO" id="GO:0002098">
    <property type="term" value="P:tRNA wobble uridine modification"/>
    <property type="evidence" value="ECO:0007669"/>
    <property type="project" value="InterPro"/>
</dbReference>
<keyword evidence="1" id="KW-0808">Transferase</keyword>
<name>A0A0F9JH83_9ZZZZ</name>
<protein>
    <recommendedName>
        <fullName evidence="4">tRNA U34 carboxymethyltransferase</fullName>
    </recommendedName>
</protein>
<dbReference type="InterPro" id="IPR027555">
    <property type="entry name" value="Mo5U34_MeTrfas-like"/>
</dbReference>
<dbReference type="SUPFAM" id="SSF53335">
    <property type="entry name" value="S-adenosyl-L-methionine-dependent methyltransferases"/>
    <property type="match status" value="1"/>
</dbReference>
<sequence>MSVYQSLYPKLDAIGLEQWSQQLRQTIPAKLSEDGHGKMTGWQTALAALPNILPTSINLKDRVQIGSADDFADHDKDAFVANLKAFHPWRKGPYDLLGLELNTEWHSDWKWDRLLPHIQHLANRKVLDIGGGNGYHGWRMLGEGAQLVLGIDPTLVFVMQYHVMQRYIGESNHYVLPVGIEDLPEKLACFDTVFSMGVLYHRRSPLDHLYELRACLRSGGELVLETLVIEGEEGVTLMPEGRYAKMRNVWFFPTIPTMELWLRRCGFKDVRCVDVNKTTIEEQRPTAWMTFESLADFLDPDDHSKTIEGHPAPIRAIFIATAP</sequence>
<evidence type="ECO:0000256" key="1">
    <source>
        <dbReference type="ARBA" id="ARBA00022679"/>
    </source>
</evidence>
<dbReference type="InterPro" id="IPR029063">
    <property type="entry name" value="SAM-dependent_MTases_sf"/>
</dbReference>
<proteinExistence type="inferred from homology"/>
<evidence type="ECO:0000313" key="3">
    <source>
        <dbReference type="EMBL" id="KKM61721.1"/>
    </source>
</evidence>
<dbReference type="GO" id="GO:0016765">
    <property type="term" value="F:transferase activity, transferring alkyl or aryl (other than methyl) groups"/>
    <property type="evidence" value="ECO:0007669"/>
    <property type="project" value="InterPro"/>
</dbReference>
<dbReference type="AlphaFoldDB" id="A0A0F9JH83"/>
<organism evidence="3">
    <name type="scientific">marine sediment metagenome</name>
    <dbReference type="NCBI Taxonomy" id="412755"/>
    <lineage>
        <taxon>unclassified sequences</taxon>
        <taxon>metagenomes</taxon>
        <taxon>ecological metagenomes</taxon>
    </lineage>
</organism>
<comment type="caution">
    <text evidence="3">The sequence shown here is derived from an EMBL/GenBank/DDBJ whole genome shotgun (WGS) entry which is preliminary data.</text>
</comment>
<evidence type="ECO:0008006" key="4">
    <source>
        <dbReference type="Google" id="ProtNLM"/>
    </source>
</evidence>
<dbReference type="Gene3D" id="3.40.50.150">
    <property type="entry name" value="Vaccinia Virus protein VP39"/>
    <property type="match status" value="1"/>
</dbReference>
<dbReference type="EMBL" id="LAZR01011429">
    <property type="protein sequence ID" value="KKM61721.1"/>
    <property type="molecule type" value="Genomic_DNA"/>
</dbReference>
<evidence type="ECO:0000256" key="2">
    <source>
        <dbReference type="ARBA" id="ARBA00022694"/>
    </source>
</evidence>
<dbReference type="HAMAP" id="MF_01590">
    <property type="entry name" value="tRNA_carboxymethyltr_CmoB"/>
    <property type="match status" value="1"/>
</dbReference>
<dbReference type="InterPro" id="IPR010017">
    <property type="entry name" value="CmoB"/>
</dbReference>
<keyword evidence="2" id="KW-0819">tRNA processing</keyword>
<dbReference type="Pfam" id="PF08003">
    <property type="entry name" value="Methyltransf_9"/>
    <property type="match status" value="1"/>
</dbReference>
<gene>
    <name evidence="3" type="ORF">LCGC14_1528890</name>
</gene>
<dbReference type="NCBIfam" id="NF011650">
    <property type="entry name" value="PRK15068.1"/>
    <property type="match status" value="1"/>
</dbReference>
<dbReference type="CDD" id="cd02440">
    <property type="entry name" value="AdoMet_MTases"/>
    <property type="match status" value="1"/>
</dbReference>